<name>A0A1T5B9L5_9SPHI</name>
<dbReference type="STRING" id="572036.SAMN05661099_1451"/>
<dbReference type="EMBL" id="FUYR01000001">
    <property type="protein sequence ID" value="SKB43936.1"/>
    <property type="molecule type" value="Genomic_DNA"/>
</dbReference>
<dbReference type="OrthoDB" id="1036397at2"/>
<reference evidence="2" key="1">
    <citation type="submission" date="2017-02" db="EMBL/GenBank/DDBJ databases">
        <authorList>
            <person name="Varghese N."/>
            <person name="Submissions S."/>
        </authorList>
    </citation>
    <scope>NUCLEOTIDE SEQUENCE [LARGE SCALE GENOMIC DNA]</scope>
    <source>
        <strain evidence="2">DSM 22385</strain>
    </source>
</reference>
<evidence type="ECO:0008006" key="3">
    <source>
        <dbReference type="Google" id="ProtNLM"/>
    </source>
</evidence>
<protein>
    <recommendedName>
        <fullName evidence="3">HMA domain-containing protein</fullName>
    </recommendedName>
</protein>
<organism evidence="1 2">
    <name type="scientific">Daejeonella lutea</name>
    <dbReference type="NCBI Taxonomy" id="572036"/>
    <lineage>
        <taxon>Bacteria</taxon>
        <taxon>Pseudomonadati</taxon>
        <taxon>Bacteroidota</taxon>
        <taxon>Sphingobacteriia</taxon>
        <taxon>Sphingobacteriales</taxon>
        <taxon>Sphingobacteriaceae</taxon>
        <taxon>Daejeonella</taxon>
    </lineage>
</organism>
<dbReference type="RefSeq" id="WP_079701928.1">
    <property type="nucleotide sequence ID" value="NZ_FUYR01000001.1"/>
</dbReference>
<gene>
    <name evidence="1" type="ORF">SAMN05661099_1451</name>
</gene>
<evidence type="ECO:0000313" key="1">
    <source>
        <dbReference type="EMBL" id="SKB43936.1"/>
    </source>
</evidence>
<dbReference type="Proteomes" id="UP000189981">
    <property type="component" value="Unassembled WGS sequence"/>
</dbReference>
<sequence length="83" mass="9801">MVEVFKTNIEDFDDAGRLIEKLERTFSNYSVNFDLEDRDRILRVKCETEVDPKHIIDILNESGFHAEVLEDEVDVFSRHECPK</sequence>
<evidence type="ECO:0000313" key="2">
    <source>
        <dbReference type="Proteomes" id="UP000189981"/>
    </source>
</evidence>
<accession>A0A1T5B9L5</accession>
<keyword evidence="2" id="KW-1185">Reference proteome</keyword>
<proteinExistence type="predicted"/>
<dbReference type="AlphaFoldDB" id="A0A1T5B9L5"/>